<reference evidence="2 3" key="1">
    <citation type="submission" date="2023-11" db="EMBL/GenBank/DDBJ databases">
        <title>Halocaridina rubra genome assembly.</title>
        <authorList>
            <person name="Smith C."/>
        </authorList>
    </citation>
    <scope>NUCLEOTIDE SEQUENCE [LARGE SCALE GENOMIC DNA]</scope>
    <source>
        <strain evidence="2">EP-1</strain>
        <tissue evidence="2">Whole</tissue>
    </source>
</reference>
<name>A0AAN8WM90_HALRR</name>
<keyword evidence="1" id="KW-0812">Transmembrane</keyword>
<keyword evidence="3" id="KW-1185">Reference proteome</keyword>
<keyword evidence="1" id="KW-1133">Transmembrane helix</keyword>
<feature type="non-terminal residue" evidence="2">
    <location>
        <position position="1"/>
    </location>
</feature>
<dbReference type="AlphaFoldDB" id="A0AAN8WM90"/>
<evidence type="ECO:0000313" key="2">
    <source>
        <dbReference type="EMBL" id="KAK7065578.1"/>
    </source>
</evidence>
<evidence type="ECO:0000256" key="1">
    <source>
        <dbReference type="SAM" id="Phobius"/>
    </source>
</evidence>
<evidence type="ECO:0000313" key="3">
    <source>
        <dbReference type="Proteomes" id="UP001381693"/>
    </source>
</evidence>
<organism evidence="2 3">
    <name type="scientific">Halocaridina rubra</name>
    <name type="common">Hawaiian red shrimp</name>
    <dbReference type="NCBI Taxonomy" id="373956"/>
    <lineage>
        <taxon>Eukaryota</taxon>
        <taxon>Metazoa</taxon>
        <taxon>Ecdysozoa</taxon>
        <taxon>Arthropoda</taxon>
        <taxon>Crustacea</taxon>
        <taxon>Multicrustacea</taxon>
        <taxon>Malacostraca</taxon>
        <taxon>Eumalacostraca</taxon>
        <taxon>Eucarida</taxon>
        <taxon>Decapoda</taxon>
        <taxon>Pleocyemata</taxon>
        <taxon>Caridea</taxon>
        <taxon>Atyoidea</taxon>
        <taxon>Atyidae</taxon>
        <taxon>Halocaridina</taxon>
    </lineage>
</organism>
<keyword evidence="1" id="KW-0472">Membrane</keyword>
<feature type="transmembrane region" description="Helical" evidence="1">
    <location>
        <begin position="65"/>
        <end position="87"/>
    </location>
</feature>
<sequence>KYKFPIYRFQPHFSLTEKVLNGVRCIRNKLQTLQQACRLEYYYDQSQLQDISWWQKLMVFTLKKVLVWGSLAFLYLLIKMIIFDFVAKILPQTPQNETNEELIEKRFPYLKDMEETDQERGECKLTVLATYFQSILTAYPKFNFLKPLYKFLDMTHYFVLYEWEDKVRLIEGDYCDKYLTYGYYRDKSLLEGLECWPKYTFTSILSPKDVLDAVADHPIAPYHVIDNSCHTIIQYVLRRHGMKIYTKKDFYPRELSYIVHRGLIKILLKASRDAAKL</sequence>
<dbReference type="Proteomes" id="UP001381693">
    <property type="component" value="Unassembled WGS sequence"/>
</dbReference>
<protein>
    <submittedName>
        <fullName evidence="2">Uncharacterized protein</fullName>
    </submittedName>
</protein>
<dbReference type="EMBL" id="JAXCGZ010020587">
    <property type="protein sequence ID" value="KAK7065578.1"/>
    <property type="molecule type" value="Genomic_DNA"/>
</dbReference>
<gene>
    <name evidence="2" type="ORF">SK128_021195</name>
</gene>
<comment type="caution">
    <text evidence="2">The sequence shown here is derived from an EMBL/GenBank/DDBJ whole genome shotgun (WGS) entry which is preliminary data.</text>
</comment>
<proteinExistence type="predicted"/>
<accession>A0AAN8WM90</accession>